<feature type="domain" description="S-adenosyl-L-homocysteine hydrolase NAD binding" evidence="3">
    <location>
        <begin position="150"/>
        <end position="315"/>
    </location>
</feature>
<evidence type="ECO:0000256" key="1">
    <source>
        <dbReference type="ARBA" id="ARBA00023002"/>
    </source>
</evidence>
<dbReference type="AlphaFoldDB" id="A0A9D2SFS6"/>
<evidence type="ECO:0000259" key="3">
    <source>
        <dbReference type="SMART" id="SM00997"/>
    </source>
</evidence>
<reference evidence="4" key="2">
    <citation type="submission" date="2021-04" db="EMBL/GenBank/DDBJ databases">
        <authorList>
            <person name="Gilroy R."/>
        </authorList>
    </citation>
    <scope>NUCLEOTIDE SEQUENCE</scope>
    <source>
        <strain evidence="4">CHK185-1770</strain>
    </source>
</reference>
<dbReference type="SUPFAM" id="SSF51735">
    <property type="entry name" value="NAD(P)-binding Rossmann-fold domains"/>
    <property type="match status" value="1"/>
</dbReference>
<dbReference type="SUPFAM" id="SSF52283">
    <property type="entry name" value="Formate/glycerate dehydrogenase catalytic domain-like"/>
    <property type="match status" value="1"/>
</dbReference>
<dbReference type="Pfam" id="PF02826">
    <property type="entry name" value="2-Hacid_dh_C"/>
    <property type="match status" value="1"/>
</dbReference>
<evidence type="ECO:0000313" key="4">
    <source>
        <dbReference type="EMBL" id="HJB97682.1"/>
    </source>
</evidence>
<name>A0A9D2SFS6_9FIRM</name>
<dbReference type="PANTHER" id="PTHR43333">
    <property type="entry name" value="2-HACID_DH_C DOMAIN-CONTAINING PROTEIN"/>
    <property type="match status" value="1"/>
</dbReference>
<dbReference type="GO" id="GO:0016616">
    <property type="term" value="F:oxidoreductase activity, acting on the CH-OH group of donors, NAD or NADP as acceptor"/>
    <property type="evidence" value="ECO:0007669"/>
    <property type="project" value="UniProtKB-ARBA"/>
</dbReference>
<dbReference type="SMART" id="SM00997">
    <property type="entry name" value="AdoHcyase_NAD"/>
    <property type="match status" value="1"/>
</dbReference>
<dbReference type="InterPro" id="IPR015878">
    <property type="entry name" value="Ado_hCys_hydrolase_NAD-bd"/>
</dbReference>
<dbReference type="Proteomes" id="UP000826793">
    <property type="component" value="Unassembled WGS sequence"/>
</dbReference>
<dbReference type="InterPro" id="IPR029753">
    <property type="entry name" value="D-isomer_DH_CS"/>
</dbReference>
<keyword evidence="1" id="KW-0560">Oxidoreductase</keyword>
<evidence type="ECO:0000256" key="2">
    <source>
        <dbReference type="ARBA" id="ARBA00023027"/>
    </source>
</evidence>
<dbReference type="EMBL" id="DWXG01000033">
    <property type="protein sequence ID" value="HJB97682.1"/>
    <property type="molecule type" value="Genomic_DNA"/>
</dbReference>
<dbReference type="PROSITE" id="PS00671">
    <property type="entry name" value="D_2_HYDROXYACID_DH_3"/>
    <property type="match status" value="1"/>
</dbReference>
<dbReference type="Gene3D" id="3.40.50.720">
    <property type="entry name" value="NAD(P)-binding Rossmann-like Domain"/>
    <property type="match status" value="2"/>
</dbReference>
<gene>
    <name evidence="4" type="ORF">H9710_03790</name>
</gene>
<evidence type="ECO:0000313" key="5">
    <source>
        <dbReference type="Proteomes" id="UP000826793"/>
    </source>
</evidence>
<dbReference type="InterPro" id="IPR006140">
    <property type="entry name" value="D-isomer_DH_NAD-bd"/>
</dbReference>
<dbReference type="CDD" id="cd05300">
    <property type="entry name" value="2-Hacid_dh_1"/>
    <property type="match status" value="1"/>
</dbReference>
<dbReference type="InterPro" id="IPR036291">
    <property type="entry name" value="NAD(P)-bd_dom_sf"/>
</dbReference>
<comment type="caution">
    <text evidence="4">The sequence shown here is derived from an EMBL/GenBank/DDBJ whole genome shotgun (WGS) entry which is preliminary data.</text>
</comment>
<dbReference type="GO" id="GO:0051287">
    <property type="term" value="F:NAD binding"/>
    <property type="evidence" value="ECO:0007669"/>
    <property type="project" value="InterPro"/>
</dbReference>
<sequence>MEAKHVLVTIPVEEGHMEKLQAAAPGWEFRFRGVGDLFPASARPAGTVAQPSLTQEDVAWADISLGNVPAAMLGQGASLEWLQTNSAGVEAYLKSGVLGEHTLLTNATGAYGLAISEHMLGMLLEILKKLELYRDAQKEGRWESLGQVGSVYGSTVLVLGLGDIGGEFAQRCKALGAHVIGVRRSPRPCPPCAHEVHLLEDLDQLLPQADVVAVTLPGTQATQNLLNRERIGRMKEGAVLLNVGRGTIVDTEALCDALESGHLAGAGVDVTDPEPLPPSHRLWRIPTAVVTPHISGYYHLRETHERIVNIFVENLQRFQAGEPLRNQVDFSTGYRKLPQA</sequence>
<keyword evidence="2" id="KW-0520">NAD</keyword>
<accession>A0A9D2SFS6</accession>
<reference evidence="4" key="1">
    <citation type="journal article" date="2021" name="PeerJ">
        <title>Extensive microbial diversity within the chicken gut microbiome revealed by metagenomics and culture.</title>
        <authorList>
            <person name="Gilroy R."/>
            <person name="Ravi A."/>
            <person name="Getino M."/>
            <person name="Pursley I."/>
            <person name="Horton D.L."/>
            <person name="Alikhan N.F."/>
            <person name="Baker D."/>
            <person name="Gharbi K."/>
            <person name="Hall N."/>
            <person name="Watson M."/>
            <person name="Adriaenssens E.M."/>
            <person name="Foster-Nyarko E."/>
            <person name="Jarju S."/>
            <person name="Secka A."/>
            <person name="Antonio M."/>
            <person name="Oren A."/>
            <person name="Chaudhuri R.R."/>
            <person name="La Ragione R."/>
            <person name="Hildebrand F."/>
            <person name="Pallen M.J."/>
        </authorList>
    </citation>
    <scope>NUCLEOTIDE SEQUENCE</scope>
    <source>
        <strain evidence="4">CHK185-1770</strain>
    </source>
</reference>
<organism evidence="4 5">
    <name type="scientific">Candidatus Acutalibacter pullicola</name>
    <dbReference type="NCBI Taxonomy" id="2838417"/>
    <lineage>
        <taxon>Bacteria</taxon>
        <taxon>Bacillati</taxon>
        <taxon>Bacillota</taxon>
        <taxon>Clostridia</taxon>
        <taxon>Eubacteriales</taxon>
        <taxon>Acutalibacteraceae</taxon>
        <taxon>Acutalibacter</taxon>
    </lineage>
</organism>
<proteinExistence type="predicted"/>
<protein>
    <submittedName>
        <fullName evidence="4">D-2-hydroxyacid dehydrogenase</fullName>
    </submittedName>
</protein>
<dbReference type="PANTHER" id="PTHR43333:SF1">
    <property type="entry name" value="D-ISOMER SPECIFIC 2-HYDROXYACID DEHYDROGENASE NAD-BINDING DOMAIN-CONTAINING PROTEIN"/>
    <property type="match status" value="1"/>
</dbReference>